<keyword evidence="3" id="KW-1185">Reference proteome</keyword>
<protein>
    <submittedName>
        <fullName evidence="2">Uncharacterized protein</fullName>
    </submittedName>
</protein>
<feature type="compositionally biased region" description="Polar residues" evidence="1">
    <location>
        <begin position="15"/>
        <end position="25"/>
    </location>
</feature>
<evidence type="ECO:0000256" key="1">
    <source>
        <dbReference type="SAM" id="MobiDB-lite"/>
    </source>
</evidence>
<evidence type="ECO:0000313" key="2">
    <source>
        <dbReference type="EMBL" id="CAH1110409.1"/>
    </source>
</evidence>
<feature type="compositionally biased region" description="Polar residues" evidence="1">
    <location>
        <begin position="65"/>
        <end position="75"/>
    </location>
</feature>
<proteinExistence type="predicted"/>
<gene>
    <name evidence="2" type="ORF">PSYICH_LOCUS11100</name>
</gene>
<sequence length="157" mass="18744">MSNNAPNNYYNPQNMQRTPFPSQPINIQHRPIQQKFLTNEQVFGKPTNVFAPKNSHKPTGKPEPMSTSSRLPSTRNFAQNYRPQNHFQNRYANNGKLPFVFEELRGRPLILWLGRKRAYLRKLSFEIIKDLYEKIKYLLLKYFCLEFNKFLLQYSKK</sequence>
<feature type="region of interest" description="Disordered" evidence="1">
    <location>
        <begin position="47"/>
        <end position="75"/>
    </location>
</feature>
<reference evidence="2" key="1">
    <citation type="submission" date="2022-01" db="EMBL/GenBank/DDBJ databases">
        <authorList>
            <person name="King R."/>
        </authorList>
    </citation>
    <scope>NUCLEOTIDE SEQUENCE</scope>
</reference>
<feature type="region of interest" description="Disordered" evidence="1">
    <location>
        <begin position="1"/>
        <end position="25"/>
    </location>
</feature>
<evidence type="ECO:0000313" key="3">
    <source>
        <dbReference type="Proteomes" id="UP001153636"/>
    </source>
</evidence>
<dbReference type="OrthoDB" id="6783595at2759"/>
<name>A0A9P0D4L7_9CUCU</name>
<dbReference type="Proteomes" id="UP001153636">
    <property type="component" value="Chromosome 5"/>
</dbReference>
<dbReference type="EMBL" id="OV651817">
    <property type="protein sequence ID" value="CAH1110409.1"/>
    <property type="molecule type" value="Genomic_DNA"/>
</dbReference>
<accession>A0A9P0D4L7</accession>
<feature type="compositionally biased region" description="Low complexity" evidence="1">
    <location>
        <begin position="1"/>
        <end position="14"/>
    </location>
</feature>
<dbReference type="AlphaFoldDB" id="A0A9P0D4L7"/>
<organism evidence="2 3">
    <name type="scientific">Psylliodes chrysocephalus</name>
    <dbReference type="NCBI Taxonomy" id="3402493"/>
    <lineage>
        <taxon>Eukaryota</taxon>
        <taxon>Metazoa</taxon>
        <taxon>Ecdysozoa</taxon>
        <taxon>Arthropoda</taxon>
        <taxon>Hexapoda</taxon>
        <taxon>Insecta</taxon>
        <taxon>Pterygota</taxon>
        <taxon>Neoptera</taxon>
        <taxon>Endopterygota</taxon>
        <taxon>Coleoptera</taxon>
        <taxon>Polyphaga</taxon>
        <taxon>Cucujiformia</taxon>
        <taxon>Chrysomeloidea</taxon>
        <taxon>Chrysomelidae</taxon>
        <taxon>Galerucinae</taxon>
        <taxon>Alticini</taxon>
        <taxon>Psylliodes</taxon>
    </lineage>
</organism>